<feature type="compositionally biased region" description="Polar residues" evidence="10">
    <location>
        <begin position="164"/>
        <end position="177"/>
    </location>
</feature>
<evidence type="ECO:0000259" key="11">
    <source>
        <dbReference type="PROSITE" id="PS50114"/>
    </source>
</evidence>
<feature type="region of interest" description="Disordered" evidence="10">
    <location>
        <begin position="342"/>
        <end position="379"/>
    </location>
</feature>
<evidence type="ECO:0000256" key="2">
    <source>
        <dbReference type="ARBA" id="ARBA00022723"/>
    </source>
</evidence>
<name>A0A0B7JLP5_BIOOC</name>
<feature type="compositionally biased region" description="Basic and acidic residues" evidence="10">
    <location>
        <begin position="534"/>
        <end position="547"/>
    </location>
</feature>
<dbReference type="PANTHER" id="PTHR10071:SF335">
    <property type="entry name" value="IRON-SENSING TRANSCRIPTIONAL REPRESSOR-RELATED"/>
    <property type="match status" value="1"/>
</dbReference>
<evidence type="ECO:0000256" key="4">
    <source>
        <dbReference type="ARBA" id="ARBA00022833"/>
    </source>
</evidence>
<feature type="compositionally biased region" description="Polar residues" evidence="10">
    <location>
        <begin position="65"/>
        <end position="79"/>
    </location>
</feature>
<feature type="region of interest" description="Disordered" evidence="10">
    <location>
        <begin position="154"/>
        <end position="189"/>
    </location>
</feature>
<dbReference type="EMBL" id="CDPU01000003">
    <property type="protein sequence ID" value="CEO45714.1"/>
    <property type="molecule type" value="Genomic_DNA"/>
</dbReference>
<feature type="compositionally biased region" description="Pro residues" evidence="10">
    <location>
        <begin position="508"/>
        <end position="520"/>
    </location>
</feature>
<dbReference type="GO" id="GO:0045944">
    <property type="term" value="P:positive regulation of transcription by RNA polymerase II"/>
    <property type="evidence" value="ECO:0007669"/>
    <property type="project" value="TreeGrafter"/>
</dbReference>
<dbReference type="GO" id="GO:0000978">
    <property type="term" value="F:RNA polymerase II cis-regulatory region sequence-specific DNA binding"/>
    <property type="evidence" value="ECO:0007669"/>
    <property type="project" value="TreeGrafter"/>
</dbReference>
<feature type="compositionally biased region" description="Polar residues" evidence="10">
    <location>
        <begin position="397"/>
        <end position="428"/>
    </location>
</feature>
<evidence type="ECO:0000256" key="1">
    <source>
        <dbReference type="ARBA" id="ARBA00004123"/>
    </source>
</evidence>
<dbReference type="GO" id="GO:0000122">
    <property type="term" value="P:negative regulation of transcription by RNA polymerase II"/>
    <property type="evidence" value="ECO:0007669"/>
    <property type="project" value="TreeGrafter"/>
</dbReference>
<keyword evidence="7" id="KW-0539">Nucleus</keyword>
<organism evidence="12">
    <name type="scientific">Bionectria ochroleuca</name>
    <name type="common">Gliocladium roseum</name>
    <dbReference type="NCBI Taxonomy" id="29856"/>
    <lineage>
        <taxon>Eukaryota</taxon>
        <taxon>Fungi</taxon>
        <taxon>Dikarya</taxon>
        <taxon>Ascomycota</taxon>
        <taxon>Pezizomycotina</taxon>
        <taxon>Sordariomycetes</taxon>
        <taxon>Hypocreomycetidae</taxon>
        <taxon>Hypocreales</taxon>
        <taxon>Bionectriaceae</taxon>
        <taxon>Clonostachys</taxon>
    </lineage>
</organism>
<feature type="compositionally biased region" description="Basic and acidic residues" evidence="10">
    <location>
        <begin position="468"/>
        <end position="482"/>
    </location>
</feature>
<accession>A0A0B7JLP5</accession>
<dbReference type="CDD" id="cd00202">
    <property type="entry name" value="ZnF_GATA"/>
    <property type="match status" value="2"/>
</dbReference>
<dbReference type="SMART" id="SM00401">
    <property type="entry name" value="ZnF_GATA"/>
    <property type="match status" value="2"/>
</dbReference>
<protein>
    <recommendedName>
        <fullName evidence="11">GATA-type domain-containing protein</fullName>
    </recommendedName>
</protein>
<dbReference type="GO" id="GO:0000981">
    <property type="term" value="F:DNA-binding transcription factor activity, RNA polymerase II-specific"/>
    <property type="evidence" value="ECO:0007669"/>
    <property type="project" value="TreeGrafter"/>
</dbReference>
<gene>
    <name evidence="12" type="ORF">BN869_000001769_1</name>
</gene>
<feature type="region of interest" description="Disordered" evidence="10">
    <location>
        <begin position="456"/>
        <end position="547"/>
    </location>
</feature>
<dbReference type="GO" id="GO:0005634">
    <property type="term" value="C:nucleus"/>
    <property type="evidence" value="ECO:0007669"/>
    <property type="project" value="UniProtKB-SubCell"/>
</dbReference>
<keyword evidence="6" id="KW-0804">Transcription</keyword>
<dbReference type="PANTHER" id="PTHR10071">
    <property type="entry name" value="TRANSCRIPTION FACTOR GATA FAMILY MEMBER"/>
    <property type="match status" value="1"/>
</dbReference>
<dbReference type="PRINTS" id="PR00619">
    <property type="entry name" value="GATAZNFINGER"/>
</dbReference>
<dbReference type="Pfam" id="PF00320">
    <property type="entry name" value="GATA"/>
    <property type="match status" value="2"/>
</dbReference>
<evidence type="ECO:0000256" key="3">
    <source>
        <dbReference type="ARBA" id="ARBA00022771"/>
    </source>
</evidence>
<feature type="compositionally biased region" description="Acidic residues" evidence="10">
    <location>
        <begin position="344"/>
        <end position="353"/>
    </location>
</feature>
<feature type="coiled-coil region" evidence="9">
    <location>
        <begin position="548"/>
        <end position="575"/>
    </location>
</feature>
<evidence type="ECO:0000256" key="6">
    <source>
        <dbReference type="ARBA" id="ARBA00023163"/>
    </source>
</evidence>
<keyword evidence="9" id="KW-0175">Coiled coil</keyword>
<feature type="region of interest" description="Disordered" evidence="10">
    <location>
        <begin position="392"/>
        <end position="433"/>
    </location>
</feature>
<keyword evidence="3 8" id="KW-0863">Zinc-finger</keyword>
<feature type="compositionally biased region" description="Low complexity" evidence="10">
    <location>
        <begin position="48"/>
        <end position="62"/>
    </location>
</feature>
<feature type="region of interest" description="Disordered" evidence="10">
    <location>
        <begin position="1"/>
        <end position="96"/>
    </location>
</feature>
<dbReference type="PROSITE" id="PS50114">
    <property type="entry name" value="GATA_ZN_FINGER_2"/>
    <property type="match status" value="2"/>
</dbReference>
<evidence type="ECO:0000256" key="7">
    <source>
        <dbReference type="ARBA" id="ARBA00023242"/>
    </source>
</evidence>
<evidence type="ECO:0000256" key="10">
    <source>
        <dbReference type="SAM" id="MobiDB-lite"/>
    </source>
</evidence>
<feature type="compositionally biased region" description="Polar residues" evidence="10">
    <location>
        <begin position="521"/>
        <end position="533"/>
    </location>
</feature>
<dbReference type="SUPFAM" id="SSF57716">
    <property type="entry name" value="Glucocorticoid receptor-like (DNA-binding domain)"/>
    <property type="match status" value="2"/>
</dbReference>
<dbReference type="InterPro" id="IPR000679">
    <property type="entry name" value="Znf_GATA"/>
</dbReference>
<evidence type="ECO:0000256" key="8">
    <source>
        <dbReference type="PROSITE-ProRule" id="PRU00094"/>
    </source>
</evidence>
<dbReference type="PROSITE" id="PS00344">
    <property type="entry name" value="GATA_ZN_FINGER_1"/>
    <property type="match status" value="1"/>
</dbReference>
<dbReference type="InterPro" id="IPR039355">
    <property type="entry name" value="Transcription_factor_GATA"/>
</dbReference>
<feature type="domain" description="GATA-type" evidence="11">
    <location>
        <begin position="289"/>
        <end position="336"/>
    </location>
</feature>
<sequence length="575" mass="61862">MGDNNPHSRNTLNQHREPGAIRTALPSRPMSSTPTAHFVGGPSDRTNQTKSTSVSPSSQDVSMLDVSSYQSHSPNTPSATLAPKASPPAVSSSHGGQVCRSVLDIMKLRSRLSAHVFNSNCGTTRTPLWRRSPQGATICNACGLYLKARNAARPTGLKKPPSVIQESTPRPSSQPTSIAPAPKAGQGVPGATYVTAEQTPTGTCPGGGRCNGTGGAEGCHGCPAFNNRLSKSANLTVKQRSGCGGRDQGASNTPQPIDVNALQTQSQAQSHGQSQNQAQNPDTTVVIACQNCGTTVTPLWRRDEGGHTICNACGLYYKLHGVHRPVTMKKATIKRRKRVIPASQDEEMDDMTESSDGHRYEKTPERGTINDDGSINLGMRRPASLPVAIEPRPAIHSSRQPSPMSTASDLASYHQQSLRPRQSPQIFNDDNRLPPLASMHTVVDRRASVSPASLLPSVRKRSFSSAEVETKYQDDGEVDNPKRLSSIKSILNPGPGHDDRNDYSLPPLRSPGPKLTPQPSPSIFSTRDGTPTHSDIHDEIENSKADRRAALQREAEQMREMLAAKERELMALGHE</sequence>
<comment type="subcellular location">
    <subcellularLocation>
        <location evidence="1">Nucleus</location>
    </subcellularLocation>
</comment>
<keyword evidence="4" id="KW-0862">Zinc</keyword>
<proteinExistence type="predicted"/>
<feature type="compositionally biased region" description="Basic and acidic residues" evidence="10">
    <location>
        <begin position="355"/>
        <end position="369"/>
    </location>
</feature>
<evidence type="ECO:0000313" key="12">
    <source>
        <dbReference type="EMBL" id="CEO45714.1"/>
    </source>
</evidence>
<dbReference type="InterPro" id="IPR013088">
    <property type="entry name" value="Znf_NHR/GATA"/>
</dbReference>
<evidence type="ECO:0000256" key="5">
    <source>
        <dbReference type="ARBA" id="ARBA00023015"/>
    </source>
</evidence>
<feature type="domain" description="GATA-type" evidence="11">
    <location>
        <begin position="119"/>
        <end position="167"/>
    </location>
</feature>
<dbReference type="GO" id="GO:0008270">
    <property type="term" value="F:zinc ion binding"/>
    <property type="evidence" value="ECO:0007669"/>
    <property type="project" value="UniProtKB-KW"/>
</dbReference>
<feature type="compositionally biased region" description="Polar residues" evidence="10">
    <location>
        <begin position="1"/>
        <end position="13"/>
    </location>
</feature>
<dbReference type="FunFam" id="3.30.50.10:FF:000007">
    <property type="entry name" value="Nitrogen regulatory AreA, N-terminal"/>
    <property type="match status" value="1"/>
</dbReference>
<dbReference type="AlphaFoldDB" id="A0A0B7JLP5"/>
<keyword evidence="5" id="KW-0805">Transcription regulation</keyword>
<reference evidence="12" key="1">
    <citation type="submission" date="2015-01" db="EMBL/GenBank/DDBJ databases">
        <authorList>
            <person name="Durling Mikael"/>
        </authorList>
    </citation>
    <scope>NUCLEOTIDE SEQUENCE</scope>
</reference>
<keyword evidence="2" id="KW-0479">Metal-binding</keyword>
<dbReference type="Gene3D" id="3.30.50.10">
    <property type="entry name" value="Erythroid Transcription Factor GATA-1, subunit A"/>
    <property type="match status" value="2"/>
</dbReference>
<feature type="compositionally biased region" description="Low complexity" evidence="10">
    <location>
        <begin position="82"/>
        <end position="93"/>
    </location>
</feature>
<evidence type="ECO:0000256" key="9">
    <source>
        <dbReference type="SAM" id="Coils"/>
    </source>
</evidence>